<dbReference type="AlphaFoldDB" id="X6LKT3"/>
<name>X6LKT3_RETFI</name>
<dbReference type="EMBL" id="ASPP01038605">
    <property type="protein sequence ID" value="ETO01325.1"/>
    <property type="molecule type" value="Genomic_DNA"/>
</dbReference>
<sequence length="76" mass="8969">MNNLGYYYLLKRIEKTKKKKLINNMILKISINCLNNQSPKMTKDEIDKFIDKIKKLFVKNGNMLVISDGNLYQLTK</sequence>
<protein>
    <submittedName>
        <fullName evidence="1">Uncharacterized protein</fullName>
    </submittedName>
</protein>
<accession>X6LKT3</accession>
<organism evidence="1 2">
    <name type="scientific">Reticulomyxa filosa</name>
    <dbReference type="NCBI Taxonomy" id="46433"/>
    <lineage>
        <taxon>Eukaryota</taxon>
        <taxon>Sar</taxon>
        <taxon>Rhizaria</taxon>
        <taxon>Retaria</taxon>
        <taxon>Foraminifera</taxon>
        <taxon>Monothalamids</taxon>
        <taxon>Reticulomyxidae</taxon>
        <taxon>Reticulomyxa</taxon>
    </lineage>
</organism>
<reference evidence="1 2" key="1">
    <citation type="journal article" date="2013" name="Curr. Biol.">
        <title>The Genome of the Foraminiferan Reticulomyxa filosa.</title>
        <authorList>
            <person name="Glockner G."/>
            <person name="Hulsmann N."/>
            <person name="Schleicher M."/>
            <person name="Noegel A.A."/>
            <person name="Eichinger L."/>
            <person name="Gallinger C."/>
            <person name="Pawlowski J."/>
            <person name="Sierra R."/>
            <person name="Euteneuer U."/>
            <person name="Pillet L."/>
            <person name="Moustafa A."/>
            <person name="Platzer M."/>
            <person name="Groth M."/>
            <person name="Szafranski K."/>
            <person name="Schliwa M."/>
        </authorList>
    </citation>
    <scope>NUCLEOTIDE SEQUENCE [LARGE SCALE GENOMIC DNA]</scope>
</reference>
<evidence type="ECO:0000313" key="2">
    <source>
        <dbReference type="Proteomes" id="UP000023152"/>
    </source>
</evidence>
<proteinExistence type="predicted"/>
<evidence type="ECO:0000313" key="1">
    <source>
        <dbReference type="EMBL" id="ETO01325.1"/>
    </source>
</evidence>
<keyword evidence="2" id="KW-1185">Reference proteome</keyword>
<dbReference type="Proteomes" id="UP000023152">
    <property type="component" value="Unassembled WGS sequence"/>
</dbReference>
<comment type="caution">
    <text evidence="1">The sequence shown here is derived from an EMBL/GenBank/DDBJ whole genome shotgun (WGS) entry which is preliminary data.</text>
</comment>
<gene>
    <name evidence="1" type="ORF">RFI_36115</name>
</gene>